<dbReference type="EMBL" id="CADEPI010000214">
    <property type="protein sequence ID" value="CAB3380695.1"/>
    <property type="molecule type" value="Genomic_DNA"/>
</dbReference>
<feature type="compositionally biased region" description="Polar residues" evidence="1">
    <location>
        <begin position="137"/>
        <end position="146"/>
    </location>
</feature>
<dbReference type="AlphaFoldDB" id="A0A8S1DRD7"/>
<accession>A0A8S1DRD7</accession>
<protein>
    <submittedName>
        <fullName evidence="2">Uncharacterized protein</fullName>
    </submittedName>
</protein>
<name>A0A8S1DRD7_9INSE</name>
<dbReference type="Proteomes" id="UP000494165">
    <property type="component" value="Unassembled WGS sequence"/>
</dbReference>
<gene>
    <name evidence="2" type="ORF">CLODIP_2_CD07434</name>
</gene>
<organism evidence="2 3">
    <name type="scientific">Cloeon dipterum</name>
    <dbReference type="NCBI Taxonomy" id="197152"/>
    <lineage>
        <taxon>Eukaryota</taxon>
        <taxon>Metazoa</taxon>
        <taxon>Ecdysozoa</taxon>
        <taxon>Arthropoda</taxon>
        <taxon>Hexapoda</taxon>
        <taxon>Insecta</taxon>
        <taxon>Pterygota</taxon>
        <taxon>Palaeoptera</taxon>
        <taxon>Ephemeroptera</taxon>
        <taxon>Pisciforma</taxon>
        <taxon>Baetidae</taxon>
        <taxon>Cloeon</taxon>
    </lineage>
</organism>
<evidence type="ECO:0000313" key="3">
    <source>
        <dbReference type="Proteomes" id="UP000494165"/>
    </source>
</evidence>
<reference evidence="2 3" key="1">
    <citation type="submission" date="2020-04" db="EMBL/GenBank/DDBJ databases">
        <authorList>
            <person name="Alioto T."/>
            <person name="Alioto T."/>
            <person name="Gomez Garrido J."/>
        </authorList>
    </citation>
    <scope>NUCLEOTIDE SEQUENCE [LARGE SCALE GENOMIC DNA]</scope>
</reference>
<sequence>MKATREAKTEKLDSPVSGRVEGRRFEMKLLRLEAVAAVLLPSLSVRNDNELGCEAALVPLSSSESAVFAAGRAICQIKSTLSLTLSLGGRLPAYPLDGCAGSALPPSCCPPAPTALTHAPFRAQVNSRLMPPPPLAATSSPISSLQMPPRLEGAQRPFS</sequence>
<keyword evidence="3" id="KW-1185">Reference proteome</keyword>
<proteinExistence type="predicted"/>
<feature type="region of interest" description="Disordered" evidence="1">
    <location>
        <begin position="130"/>
        <end position="159"/>
    </location>
</feature>
<evidence type="ECO:0000313" key="2">
    <source>
        <dbReference type="EMBL" id="CAB3380695.1"/>
    </source>
</evidence>
<comment type="caution">
    <text evidence="2">The sequence shown here is derived from an EMBL/GenBank/DDBJ whole genome shotgun (WGS) entry which is preliminary data.</text>
</comment>
<evidence type="ECO:0000256" key="1">
    <source>
        <dbReference type="SAM" id="MobiDB-lite"/>
    </source>
</evidence>